<evidence type="ECO:0000256" key="1">
    <source>
        <dbReference type="SAM" id="MobiDB-lite"/>
    </source>
</evidence>
<dbReference type="AlphaFoldDB" id="A0A1X7RTB2"/>
<protein>
    <submittedName>
        <fullName evidence="2">Uncharacterized protein</fullName>
    </submittedName>
</protein>
<accession>A0A1X7RTB2</accession>
<reference evidence="2 3" key="1">
    <citation type="submission" date="2016-06" db="EMBL/GenBank/DDBJ databases">
        <authorList>
            <person name="Kjaerup R.B."/>
            <person name="Dalgaard T.S."/>
            <person name="Juul-Madsen H.R."/>
        </authorList>
    </citation>
    <scope>NUCLEOTIDE SEQUENCE [LARGE SCALE GENOMIC DNA]</scope>
</reference>
<evidence type="ECO:0000313" key="2">
    <source>
        <dbReference type="EMBL" id="SMQ50490.1"/>
    </source>
</evidence>
<feature type="region of interest" description="Disordered" evidence="1">
    <location>
        <begin position="372"/>
        <end position="397"/>
    </location>
</feature>
<proteinExistence type="predicted"/>
<dbReference type="EMBL" id="LT853696">
    <property type="protein sequence ID" value="SMQ50490.1"/>
    <property type="molecule type" value="Genomic_DNA"/>
</dbReference>
<keyword evidence="3" id="KW-1185">Reference proteome</keyword>
<name>A0A1X7RTB2_ZYMT9</name>
<sequence length="431" mass="48714">MSFILQPGEKLNFSTDADMLRVLRCSAAELHAYEFAMREYVRYGPGPTTQEQAWTALELTSELYYELARGSRWGWDIPHDFHSCVSKLQDHMWTQGHNARWESLQSAVQKSNKRSSDEAGLDAADKEPEKRGLTAVAYFNEYMVKAGKTKMKAPERVGYFEGRTARIVSSREQARRNATIVTGPSGTVKIPSSSGVSAALPNVVRHHTAPVTTIKRTMKTTAPSVQAADHQATPQARSPEAPAFDLSMTTGSMIAAMNQVRDNMSAQLSKSTGECMKTMESEVKAAVAASVKAQEALSKERLRDWCEREERVAAREKAADLQERALEFRMRHEESVWLGKQRSHEAEKKVLAEQEERLSSKEISIALREGEVERTENRSNKRAQNISTREEVVYQQEKDQKANKVKWEADMKKRIRAEMLEEMSRALTQLK</sequence>
<dbReference type="Proteomes" id="UP000215127">
    <property type="component" value="Chromosome 5"/>
</dbReference>
<feature type="compositionally biased region" description="Basic and acidic residues" evidence="1">
    <location>
        <begin position="388"/>
        <end position="397"/>
    </location>
</feature>
<organism evidence="2 3">
    <name type="scientific">Zymoseptoria tritici (strain ST99CH_3D7)</name>
    <dbReference type="NCBI Taxonomy" id="1276538"/>
    <lineage>
        <taxon>Eukaryota</taxon>
        <taxon>Fungi</taxon>
        <taxon>Dikarya</taxon>
        <taxon>Ascomycota</taxon>
        <taxon>Pezizomycotina</taxon>
        <taxon>Dothideomycetes</taxon>
        <taxon>Dothideomycetidae</taxon>
        <taxon>Mycosphaerellales</taxon>
        <taxon>Mycosphaerellaceae</taxon>
        <taxon>Zymoseptoria</taxon>
    </lineage>
</organism>
<gene>
    <name evidence="2" type="ORF">ZT3D7_G5643</name>
</gene>
<feature type="region of interest" description="Disordered" evidence="1">
    <location>
        <begin position="104"/>
        <end position="127"/>
    </location>
</feature>
<evidence type="ECO:0000313" key="3">
    <source>
        <dbReference type="Proteomes" id="UP000215127"/>
    </source>
</evidence>